<dbReference type="InterPro" id="IPR000873">
    <property type="entry name" value="AMP-dep_synth/lig_dom"/>
</dbReference>
<evidence type="ECO:0008006" key="9">
    <source>
        <dbReference type="Google" id="ProtNLM"/>
    </source>
</evidence>
<dbReference type="Proteomes" id="UP001353858">
    <property type="component" value="Unassembled WGS sequence"/>
</dbReference>
<evidence type="ECO:0000256" key="3">
    <source>
        <dbReference type="ARBA" id="ARBA00022598"/>
    </source>
</evidence>
<evidence type="ECO:0000313" key="8">
    <source>
        <dbReference type="Proteomes" id="UP001353858"/>
    </source>
</evidence>
<dbReference type="PANTHER" id="PTHR24096:SF149">
    <property type="entry name" value="AMP-BINDING DOMAIN-CONTAINING PROTEIN-RELATED"/>
    <property type="match status" value="1"/>
</dbReference>
<dbReference type="GO" id="GO:0005777">
    <property type="term" value="C:peroxisome"/>
    <property type="evidence" value="ECO:0007669"/>
    <property type="project" value="UniProtKB-SubCell"/>
</dbReference>
<evidence type="ECO:0000259" key="5">
    <source>
        <dbReference type="Pfam" id="PF00501"/>
    </source>
</evidence>
<keyword evidence="4" id="KW-0576">Peroxisome</keyword>
<reference evidence="8" key="1">
    <citation type="submission" date="2023-01" db="EMBL/GenBank/DDBJ databases">
        <title>Key to firefly adult light organ development and bioluminescence: homeobox transcription factors regulate luciferase expression and transportation to peroxisome.</title>
        <authorList>
            <person name="Fu X."/>
        </authorList>
    </citation>
    <scope>NUCLEOTIDE SEQUENCE [LARGE SCALE GENOMIC DNA]</scope>
</reference>
<name>A0AAN7P3J2_9COLE</name>
<dbReference type="Pfam" id="PF00501">
    <property type="entry name" value="AMP-binding"/>
    <property type="match status" value="1"/>
</dbReference>
<gene>
    <name evidence="7" type="ORF">RN001_015530</name>
</gene>
<proteinExistence type="inferred from homology"/>
<feature type="domain" description="AMP-binding enzyme C-terminal" evidence="6">
    <location>
        <begin position="399"/>
        <end position="476"/>
    </location>
</feature>
<comment type="subcellular location">
    <subcellularLocation>
        <location evidence="1">Peroxisome</location>
    </subcellularLocation>
</comment>
<dbReference type="InterPro" id="IPR045851">
    <property type="entry name" value="AMP-bd_C_sf"/>
</dbReference>
<dbReference type="EMBL" id="JARPUR010000007">
    <property type="protein sequence ID" value="KAK4873501.1"/>
    <property type="molecule type" value="Genomic_DNA"/>
</dbReference>
<feature type="domain" description="AMP-dependent synthetase/ligase" evidence="5">
    <location>
        <begin position="5"/>
        <end position="348"/>
    </location>
</feature>
<comment type="similarity">
    <text evidence="2">Belongs to the ATP-dependent AMP-binding enzyme family.</text>
</comment>
<dbReference type="AlphaFoldDB" id="A0AAN7P3J2"/>
<evidence type="ECO:0000259" key="6">
    <source>
        <dbReference type="Pfam" id="PF13193"/>
    </source>
</evidence>
<evidence type="ECO:0000256" key="4">
    <source>
        <dbReference type="ARBA" id="ARBA00023140"/>
    </source>
</evidence>
<keyword evidence="3" id="KW-0436">Ligase</keyword>
<dbReference type="PROSITE" id="PS00455">
    <property type="entry name" value="AMP_BINDING"/>
    <property type="match status" value="1"/>
</dbReference>
<dbReference type="Gene3D" id="3.30.300.30">
    <property type="match status" value="1"/>
</dbReference>
<keyword evidence="8" id="KW-1185">Reference proteome</keyword>
<dbReference type="GO" id="GO:0016405">
    <property type="term" value="F:CoA-ligase activity"/>
    <property type="evidence" value="ECO:0007669"/>
    <property type="project" value="TreeGrafter"/>
</dbReference>
<dbReference type="Pfam" id="PF13193">
    <property type="entry name" value="AMP-binding_C"/>
    <property type="match status" value="1"/>
</dbReference>
<dbReference type="Gene3D" id="3.40.50.12780">
    <property type="entry name" value="N-terminal domain of ligase-like"/>
    <property type="match status" value="1"/>
</dbReference>
<evidence type="ECO:0000256" key="2">
    <source>
        <dbReference type="ARBA" id="ARBA00006432"/>
    </source>
</evidence>
<comment type="caution">
    <text evidence="7">The sequence shown here is derived from an EMBL/GenBank/DDBJ whole genome shotgun (WGS) entry which is preliminary data.</text>
</comment>
<organism evidence="7 8">
    <name type="scientific">Aquatica leii</name>
    <dbReference type="NCBI Taxonomy" id="1421715"/>
    <lineage>
        <taxon>Eukaryota</taxon>
        <taxon>Metazoa</taxon>
        <taxon>Ecdysozoa</taxon>
        <taxon>Arthropoda</taxon>
        <taxon>Hexapoda</taxon>
        <taxon>Insecta</taxon>
        <taxon>Pterygota</taxon>
        <taxon>Neoptera</taxon>
        <taxon>Endopterygota</taxon>
        <taxon>Coleoptera</taxon>
        <taxon>Polyphaga</taxon>
        <taxon>Elateriformia</taxon>
        <taxon>Elateroidea</taxon>
        <taxon>Lampyridae</taxon>
        <taxon>Luciolinae</taxon>
        <taxon>Aquatica</taxon>
    </lineage>
</organism>
<evidence type="ECO:0000256" key="1">
    <source>
        <dbReference type="ARBA" id="ARBA00004275"/>
    </source>
</evidence>
<dbReference type="InterPro" id="IPR042099">
    <property type="entry name" value="ANL_N_sf"/>
</dbReference>
<dbReference type="InterPro" id="IPR020845">
    <property type="entry name" value="AMP-binding_CS"/>
</dbReference>
<dbReference type="SUPFAM" id="SSF56801">
    <property type="entry name" value="Acetyl-CoA synthetase-like"/>
    <property type="match status" value="1"/>
</dbReference>
<dbReference type="InterPro" id="IPR025110">
    <property type="entry name" value="AMP-bd_C"/>
</dbReference>
<sequence>MSEAKNKPAQIDGLTGKTDTYQSLLKRCVYAAMSMQVRGITHKDVVAICSQNHLDTIVPLLASYFIGATPTFIDFTLTPPETKELLQRLAPKTIYVEEIFLAKVLQTGVESDIVIFGTNLLPETEVEHFEPVPVKNLNEVAGIVFTSGTTGTPKEITLSHKALLASTIYLTKLSVVPNYVTISPIYTHWISFSNWLFNAIISQSCRVLVPNFDCCNMWDLIDKYQVSVLMLSPYLIPTVLNRTKTYESSLALIIVAGANCTRNQIVTLRKFLPETLVLPAYGQTELGGMSISFNYTNPNDIHLSYRNPTSCGRPLPGYSYKIANPDTEEILGPNQCGEVRIKTEYRGYYSSNELDEYDSDGYYKTGDMGYYDDDCCFYVVDRIKEMFKYKGHLVVPFKLECLLKTHDAVKNAVVIGLPHDVDGEHAMGLVVLKKECVGTVTESELQEYVDDKVRSVEKLRGGVRFVNRLYTTALGKVKRKYMKELLLHSQL</sequence>
<accession>A0AAN7P3J2</accession>
<dbReference type="PANTHER" id="PTHR24096">
    <property type="entry name" value="LONG-CHAIN-FATTY-ACID--COA LIGASE"/>
    <property type="match status" value="1"/>
</dbReference>
<evidence type="ECO:0000313" key="7">
    <source>
        <dbReference type="EMBL" id="KAK4873501.1"/>
    </source>
</evidence>
<protein>
    <recommendedName>
        <fullName evidence="9">Luciferin 4-monooxygenase-like</fullName>
    </recommendedName>
</protein>